<evidence type="ECO:0000256" key="4">
    <source>
        <dbReference type="ARBA" id="ARBA00022801"/>
    </source>
</evidence>
<sequence length="269" mass="29384">MVQSLYDLGRRLAPLAAFTRARPLLAWGLWAGGFSLLSFLVIDRPLARLVHDEIPCCLLTASQYLSPLGDATIWYLLAVGGWLYSQHRVTAAGGHAAMGTMVSARLAKWLDKARPTPEGEEPPPPPEHDEAAIARWRQHARSWVFMLANMLAAGILLHVIKLTVGRPRPKHLIDDGTYFGFEPFSGFNSFPSGHSQAIFSALIALAFMVPKYTKWLMGLAVLVALSRVGVSAHYLSDVVMGSYLAIAVAFALKTRFEAAGVPLALERHG</sequence>
<gene>
    <name evidence="9" type="ORF">SAMN05421742_10295</name>
</gene>
<dbReference type="InterPro" id="IPR000326">
    <property type="entry name" value="PAP2/HPO"/>
</dbReference>
<dbReference type="PANTHER" id="PTHR14969:SF62">
    <property type="entry name" value="DECAPRENYLPHOSPHORYL-5-PHOSPHORIBOSE PHOSPHATASE RV3807C-RELATED"/>
    <property type="match status" value="1"/>
</dbReference>
<dbReference type="GO" id="GO:0005886">
    <property type="term" value="C:plasma membrane"/>
    <property type="evidence" value="ECO:0007669"/>
    <property type="project" value="UniProtKB-SubCell"/>
</dbReference>
<dbReference type="PANTHER" id="PTHR14969">
    <property type="entry name" value="SPHINGOSINE-1-PHOSPHATE PHOSPHOHYDROLASE"/>
    <property type="match status" value="1"/>
</dbReference>
<name>A0A1G7W6H3_9PROT</name>
<evidence type="ECO:0000256" key="6">
    <source>
        <dbReference type="ARBA" id="ARBA00023136"/>
    </source>
</evidence>
<dbReference type="STRING" id="83401.SAMN05421742_10295"/>
<feature type="domain" description="Phosphatidic acid phosphatase type 2/haloperoxidase" evidence="8">
    <location>
        <begin position="143"/>
        <end position="253"/>
    </location>
</feature>
<keyword evidence="3 7" id="KW-0812">Transmembrane</keyword>
<evidence type="ECO:0000313" key="10">
    <source>
        <dbReference type="Proteomes" id="UP000217076"/>
    </source>
</evidence>
<dbReference type="Proteomes" id="UP000217076">
    <property type="component" value="Unassembled WGS sequence"/>
</dbReference>
<reference evidence="10" key="1">
    <citation type="submission" date="2016-10" db="EMBL/GenBank/DDBJ databases">
        <authorList>
            <person name="Varghese N."/>
            <person name="Submissions S."/>
        </authorList>
    </citation>
    <scope>NUCLEOTIDE SEQUENCE [LARGE SCALE GENOMIC DNA]</scope>
    <source>
        <strain evidence="10">930I</strain>
    </source>
</reference>
<keyword evidence="4" id="KW-0378">Hydrolase</keyword>
<evidence type="ECO:0000256" key="3">
    <source>
        <dbReference type="ARBA" id="ARBA00022692"/>
    </source>
</evidence>
<evidence type="ECO:0000313" key="9">
    <source>
        <dbReference type="EMBL" id="SDG67553.1"/>
    </source>
</evidence>
<evidence type="ECO:0000256" key="2">
    <source>
        <dbReference type="ARBA" id="ARBA00022475"/>
    </source>
</evidence>
<evidence type="ECO:0000256" key="7">
    <source>
        <dbReference type="SAM" id="Phobius"/>
    </source>
</evidence>
<protein>
    <submittedName>
        <fullName evidence="9">PAP2 superfamily protein</fullName>
    </submittedName>
</protein>
<dbReference type="OrthoDB" id="9780507at2"/>
<feature type="transmembrane region" description="Helical" evidence="7">
    <location>
        <begin position="24"/>
        <end position="42"/>
    </location>
</feature>
<dbReference type="GO" id="GO:0016787">
    <property type="term" value="F:hydrolase activity"/>
    <property type="evidence" value="ECO:0007669"/>
    <property type="project" value="UniProtKB-KW"/>
</dbReference>
<dbReference type="SUPFAM" id="SSF48317">
    <property type="entry name" value="Acid phosphatase/Vanadium-dependent haloperoxidase"/>
    <property type="match status" value="1"/>
</dbReference>
<dbReference type="EMBL" id="FNCV01000002">
    <property type="protein sequence ID" value="SDG67553.1"/>
    <property type="molecule type" value="Genomic_DNA"/>
</dbReference>
<keyword evidence="10" id="KW-1185">Reference proteome</keyword>
<keyword evidence="5 7" id="KW-1133">Transmembrane helix</keyword>
<comment type="subcellular location">
    <subcellularLocation>
        <location evidence="1">Cell membrane</location>
        <topology evidence="1">Multi-pass membrane protein</topology>
    </subcellularLocation>
</comment>
<dbReference type="AlphaFoldDB" id="A0A1G7W6H3"/>
<evidence type="ECO:0000259" key="8">
    <source>
        <dbReference type="SMART" id="SM00014"/>
    </source>
</evidence>
<dbReference type="SMART" id="SM00014">
    <property type="entry name" value="acidPPc"/>
    <property type="match status" value="1"/>
</dbReference>
<dbReference type="InterPro" id="IPR036938">
    <property type="entry name" value="PAP2/HPO_sf"/>
</dbReference>
<feature type="transmembrane region" description="Helical" evidence="7">
    <location>
        <begin position="143"/>
        <end position="160"/>
    </location>
</feature>
<evidence type="ECO:0000256" key="5">
    <source>
        <dbReference type="ARBA" id="ARBA00022989"/>
    </source>
</evidence>
<dbReference type="Pfam" id="PF01569">
    <property type="entry name" value="PAP2"/>
    <property type="match status" value="1"/>
</dbReference>
<keyword evidence="2" id="KW-1003">Cell membrane</keyword>
<keyword evidence="6 7" id="KW-0472">Membrane</keyword>
<organism evidence="9 10">
    <name type="scientific">Roseospirillum parvum</name>
    <dbReference type="NCBI Taxonomy" id="83401"/>
    <lineage>
        <taxon>Bacteria</taxon>
        <taxon>Pseudomonadati</taxon>
        <taxon>Pseudomonadota</taxon>
        <taxon>Alphaproteobacteria</taxon>
        <taxon>Rhodospirillales</taxon>
        <taxon>Rhodospirillaceae</taxon>
        <taxon>Roseospirillum</taxon>
    </lineage>
</organism>
<dbReference type="Gene3D" id="1.20.144.10">
    <property type="entry name" value="Phosphatidic acid phosphatase type 2/haloperoxidase"/>
    <property type="match status" value="1"/>
</dbReference>
<proteinExistence type="predicted"/>
<dbReference type="RefSeq" id="WP_092615529.1">
    <property type="nucleotide sequence ID" value="NZ_FNCV01000002.1"/>
</dbReference>
<evidence type="ECO:0000256" key="1">
    <source>
        <dbReference type="ARBA" id="ARBA00004651"/>
    </source>
</evidence>
<accession>A0A1G7W6H3</accession>